<dbReference type="SUPFAM" id="SSF55073">
    <property type="entry name" value="Nucleotide cyclase"/>
    <property type="match status" value="1"/>
</dbReference>
<proteinExistence type="predicted"/>
<evidence type="ECO:0008006" key="4">
    <source>
        <dbReference type="Google" id="ProtNLM"/>
    </source>
</evidence>
<dbReference type="AlphaFoldDB" id="X1IIW7"/>
<dbReference type="CDD" id="cd07302">
    <property type="entry name" value="CHD"/>
    <property type="match status" value="1"/>
</dbReference>
<accession>X1IIW7</accession>
<dbReference type="InterPro" id="IPR001054">
    <property type="entry name" value="A/G_cyclase"/>
</dbReference>
<feature type="non-terminal residue" evidence="3">
    <location>
        <position position="1"/>
    </location>
</feature>
<dbReference type="PROSITE" id="PS50125">
    <property type="entry name" value="GUANYLATE_CYCLASE_2"/>
    <property type="match status" value="1"/>
</dbReference>
<dbReference type="Gene3D" id="2.60.200.20">
    <property type="match status" value="1"/>
</dbReference>
<organism evidence="3">
    <name type="scientific">marine sediment metagenome</name>
    <dbReference type="NCBI Taxonomy" id="412755"/>
    <lineage>
        <taxon>unclassified sequences</taxon>
        <taxon>metagenomes</taxon>
        <taxon>ecological metagenomes</taxon>
    </lineage>
</organism>
<dbReference type="Gene3D" id="3.30.70.1230">
    <property type="entry name" value="Nucleotide cyclase"/>
    <property type="match status" value="1"/>
</dbReference>
<dbReference type="EMBL" id="BARU01025144">
    <property type="protein sequence ID" value="GAH57483.1"/>
    <property type="molecule type" value="Genomic_DNA"/>
</dbReference>
<feature type="domain" description="Guanylate cyclase" evidence="2">
    <location>
        <begin position="81"/>
        <end position="193"/>
    </location>
</feature>
<dbReference type="Pfam" id="PF00498">
    <property type="entry name" value="FHA"/>
    <property type="match status" value="1"/>
</dbReference>
<dbReference type="InterPro" id="IPR029787">
    <property type="entry name" value="Nucleotide_cyclase"/>
</dbReference>
<dbReference type="SUPFAM" id="SSF49879">
    <property type="entry name" value="SMAD/FHA domain"/>
    <property type="match status" value="1"/>
</dbReference>
<dbReference type="InterPro" id="IPR000253">
    <property type="entry name" value="FHA_dom"/>
</dbReference>
<protein>
    <recommendedName>
        <fullName evidence="4">FHA domain-containing protein</fullName>
    </recommendedName>
</protein>
<feature type="domain" description="FHA" evidence="1">
    <location>
        <begin position="1"/>
        <end position="39"/>
    </location>
</feature>
<dbReference type="CDD" id="cd00060">
    <property type="entry name" value="FHA"/>
    <property type="match status" value="1"/>
</dbReference>
<dbReference type="PROSITE" id="PS50006">
    <property type="entry name" value="FHA_DOMAIN"/>
    <property type="match status" value="1"/>
</dbReference>
<evidence type="ECO:0000313" key="3">
    <source>
        <dbReference type="EMBL" id="GAH57483.1"/>
    </source>
</evidence>
<comment type="caution">
    <text evidence="3">The sequence shown here is derived from an EMBL/GenBank/DDBJ whole genome shotgun (WGS) entry which is preliminary data.</text>
</comment>
<reference evidence="3" key="1">
    <citation type="journal article" date="2014" name="Front. Microbiol.">
        <title>High frequency of phylogenetically diverse reductive dehalogenase-homologous genes in deep subseafloor sedimentary metagenomes.</title>
        <authorList>
            <person name="Kawai M."/>
            <person name="Futagami T."/>
            <person name="Toyoda A."/>
            <person name="Takaki Y."/>
            <person name="Nishi S."/>
            <person name="Hori S."/>
            <person name="Arai W."/>
            <person name="Tsubouchi T."/>
            <person name="Morono Y."/>
            <person name="Uchiyama I."/>
            <person name="Ito T."/>
            <person name="Fujiyama A."/>
            <person name="Inagaki F."/>
            <person name="Takami H."/>
        </authorList>
    </citation>
    <scope>NUCLEOTIDE SEQUENCE</scope>
    <source>
        <strain evidence="3">Expedition CK06-06</strain>
    </source>
</reference>
<dbReference type="GO" id="GO:0009190">
    <property type="term" value="P:cyclic nucleotide biosynthetic process"/>
    <property type="evidence" value="ECO:0007669"/>
    <property type="project" value="InterPro"/>
</dbReference>
<dbReference type="GO" id="GO:0035556">
    <property type="term" value="P:intracellular signal transduction"/>
    <property type="evidence" value="ECO:0007669"/>
    <property type="project" value="InterPro"/>
</dbReference>
<name>X1IIW7_9ZZZZ</name>
<dbReference type="InterPro" id="IPR008984">
    <property type="entry name" value="SMAD_FHA_dom_sf"/>
</dbReference>
<sequence length="258" mass="28608">PGDNFVSGTHAELKLSENGKITVADLGSKNGTYLLGEPVEKQTKAKPGDIIRVGHTFLKISRRTMERFFSTEDELSGAPEAIVVVDIVGSSKIAQALGDRVASKVKNVLHQNLNVNLIEHPAVFLKNTGDGYMIVFSKAMEAVRFSIKMMKDTMGKGDYKGFHIRIGINFGETFKLPDGDRRGMAVDMAFRVESVKIGDMHQTVVGIKKDMLPRVDRIFVSEVVNKMIPSHSSIKTRCIGFFDLKGFNGRHKIFEVLH</sequence>
<evidence type="ECO:0000259" key="1">
    <source>
        <dbReference type="PROSITE" id="PS50006"/>
    </source>
</evidence>
<evidence type="ECO:0000259" key="2">
    <source>
        <dbReference type="PROSITE" id="PS50125"/>
    </source>
</evidence>
<gene>
    <name evidence="3" type="ORF">S03H2_40545</name>
</gene>